<evidence type="ECO:0000313" key="2">
    <source>
        <dbReference type="Proteomes" id="UP000826195"/>
    </source>
</evidence>
<proteinExistence type="predicted"/>
<dbReference type="EMBL" id="JAHXZJ010000002">
    <property type="protein sequence ID" value="KAH0564499.1"/>
    <property type="molecule type" value="Genomic_DNA"/>
</dbReference>
<evidence type="ECO:0000313" key="1">
    <source>
        <dbReference type="EMBL" id="KAH0564499.1"/>
    </source>
</evidence>
<dbReference type="Proteomes" id="UP000826195">
    <property type="component" value="Unassembled WGS sequence"/>
</dbReference>
<protein>
    <submittedName>
        <fullName evidence="1">Uncharacterized protein</fullName>
    </submittedName>
</protein>
<gene>
    <name evidence="1" type="ORF">KQX54_012421</name>
</gene>
<sequence>MRTRTRAGIIAHGVASDKYMKGMMSKGSITRFQWGDHSHLGNAANRFQLEFHSPPEILVKLSGWRSWRLWIADCEMARLFNARYKVSLSASELYFEDRVHSELPWYLYLSRLQATENSGGSTSRR</sequence>
<organism evidence="1 2">
    <name type="scientific">Cotesia glomerata</name>
    <name type="common">Lepidopteran parasitic wasp</name>
    <name type="synonym">Apanteles glomeratus</name>
    <dbReference type="NCBI Taxonomy" id="32391"/>
    <lineage>
        <taxon>Eukaryota</taxon>
        <taxon>Metazoa</taxon>
        <taxon>Ecdysozoa</taxon>
        <taxon>Arthropoda</taxon>
        <taxon>Hexapoda</taxon>
        <taxon>Insecta</taxon>
        <taxon>Pterygota</taxon>
        <taxon>Neoptera</taxon>
        <taxon>Endopterygota</taxon>
        <taxon>Hymenoptera</taxon>
        <taxon>Apocrita</taxon>
        <taxon>Ichneumonoidea</taxon>
        <taxon>Braconidae</taxon>
        <taxon>Microgastrinae</taxon>
        <taxon>Cotesia</taxon>
    </lineage>
</organism>
<accession>A0AAV7J4U4</accession>
<name>A0AAV7J4U4_COTGL</name>
<comment type="caution">
    <text evidence="1">The sequence shown here is derived from an EMBL/GenBank/DDBJ whole genome shotgun (WGS) entry which is preliminary data.</text>
</comment>
<reference evidence="1 2" key="1">
    <citation type="journal article" date="2021" name="J. Hered.">
        <title>A chromosome-level genome assembly of the parasitoid wasp, Cotesia glomerata (Hymenoptera: Braconidae).</title>
        <authorList>
            <person name="Pinto B.J."/>
            <person name="Weis J.J."/>
            <person name="Gamble T."/>
            <person name="Ode P.J."/>
            <person name="Paul R."/>
            <person name="Zaspel J.M."/>
        </authorList>
    </citation>
    <scope>NUCLEOTIDE SEQUENCE [LARGE SCALE GENOMIC DNA]</scope>
    <source>
        <strain evidence="1">CgM1</strain>
    </source>
</reference>
<keyword evidence="2" id="KW-1185">Reference proteome</keyword>
<dbReference type="AlphaFoldDB" id="A0AAV7J4U4"/>